<dbReference type="EMBL" id="MU404350">
    <property type="protein sequence ID" value="KAI1619041.1"/>
    <property type="molecule type" value="Genomic_DNA"/>
</dbReference>
<dbReference type="GO" id="GO:0033617">
    <property type="term" value="P:mitochondrial respiratory chain complex IV assembly"/>
    <property type="evidence" value="ECO:0007669"/>
    <property type="project" value="InterPro"/>
</dbReference>
<dbReference type="InterPro" id="IPR010625">
    <property type="entry name" value="CHCH"/>
</dbReference>
<dbReference type="Proteomes" id="UP001203852">
    <property type="component" value="Unassembled WGS sequence"/>
</dbReference>
<dbReference type="GO" id="GO:0005758">
    <property type="term" value="C:mitochondrial intermembrane space"/>
    <property type="evidence" value="ECO:0007669"/>
    <property type="project" value="InterPro"/>
</dbReference>
<accession>A0AAN6IIU0</accession>
<evidence type="ECO:0000313" key="3">
    <source>
        <dbReference type="EMBL" id="KAI1619041.1"/>
    </source>
</evidence>
<protein>
    <recommendedName>
        <fullName evidence="2">CHCH domain-containing protein</fullName>
    </recommendedName>
</protein>
<sequence length="109" mass="13002">MKSRLGRCQMMLKKNTPENNFLFSPKPTTILDKFQMASQGTPIETKAEDEELDDWDQRIFSTGCAEEQLRMNDCYYDKKDWRACKNEMEAFRQCWKRKGNEERTQSKDT</sequence>
<evidence type="ECO:0000313" key="4">
    <source>
        <dbReference type="Proteomes" id="UP001203852"/>
    </source>
</evidence>
<dbReference type="InterPro" id="IPR039870">
    <property type="entry name" value="Coa4-like"/>
</dbReference>
<dbReference type="PANTHER" id="PTHR13639:SF2">
    <property type="entry name" value="CYTOCHROME C OXIDASE ASSEMBLY FACTOR 4 HOMOLOG, MITOCHONDRIAL"/>
    <property type="match status" value="1"/>
</dbReference>
<dbReference type="PANTHER" id="PTHR13639">
    <property type="entry name" value="CYTOCHROME C OXIDASE ASSEMBLY FACTOR 4 HOMOLOG, MITOCHONDRIAL"/>
    <property type="match status" value="1"/>
</dbReference>
<dbReference type="AlphaFoldDB" id="A0AAN6IIU0"/>
<reference evidence="3" key="1">
    <citation type="journal article" date="2022" name="bioRxiv">
        <title>Deciphering the potential niche of two novel black yeast fungi from a biological soil crust based on their genomes, phenotypes, and melanin regulation.</title>
        <authorList>
            <consortium name="DOE Joint Genome Institute"/>
            <person name="Carr E.C."/>
            <person name="Barton Q."/>
            <person name="Grambo S."/>
            <person name="Sullivan M."/>
            <person name="Renfro C.M."/>
            <person name="Kuo A."/>
            <person name="Pangilinan J."/>
            <person name="Lipzen A."/>
            <person name="Keymanesh K."/>
            <person name="Savage E."/>
            <person name="Barry K."/>
            <person name="Grigoriev I.V."/>
            <person name="Riekhof W.R."/>
            <person name="Harris S.S."/>
        </authorList>
    </citation>
    <scope>NUCLEOTIDE SEQUENCE</scope>
    <source>
        <strain evidence="3">JF 03-4F</strain>
    </source>
</reference>
<dbReference type="Pfam" id="PF06747">
    <property type="entry name" value="CHCH"/>
    <property type="match status" value="1"/>
</dbReference>
<organism evidence="3 4">
    <name type="scientific">Exophiala viscosa</name>
    <dbReference type="NCBI Taxonomy" id="2486360"/>
    <lineage>
        <taxon>Eukaryota</taxon>
        <taxon>Fungi</taxon>
        <taxon>Dikarya</taxon>
        <taxon>Ascomycota</taxon>
        <taxon>Pezizomycotina</taxon>
        <taxon>Eurotiomycetes</taxon>
        <taxon>Chaetothyriomycetidae</taxon>
        <taxon>Chaetothyriales</taxon>
        <taxon>Herpotrichiellaceae</taxon>
        <taxon>Exophiala</taxon>
    </lineage>
</organism>
<name>A0AAN6IIU0_9EURO</name>
<dbReference type="PROSITE" id="PS51808">
    <property type="entry name" value="CHCH"/>
    <property type="match status" value="1"/>
</dbReference>
<evidence type="ECO:0000256" key="1">
    <source>
        <dbReference type="ARBA" id="ARBA00023157"/>
    </source>
</evidence>
<comment type="caution">
    <text evidence="3">The sequence shown here is derived from an EMBL/GenBank/DDBJ whole genome shotgun (WGS) entry which is preliminary data.</text>
</comment>
<evidence type="ECO:0000259" key="2">
    <source>
        <dbReference type="Pfam" id="PF06747"/>
    </source>
</evidence>
<proteinExistence type="predicted"/>
<keyword evidence="4" id="KW-1185">Reference proteome</keyword>
<keyword evidence="1" id="KW-1015">Disulfide bond</keyword>
<feature type="domain" description="CHCH" evidence="2">
    <location>
        <begin position="64"/>
        <end position="97"/>
    </location>
</feature>
<gene>
    <name evidence="3" type="ORF">EDD36DRAFT_427699</name>
</gene>